<dbReference type="EMBL" id="JAEHOE010000044">
    <property type="protein sequence ID" value="KAG2492484.1"/>
    <property type="molecule type" value="Genomic_DNA"/>
</dbReference>
<dbReference type="Proteomes" id="UP000612055">
    <property type="component" value="Unassembled WGS sequence"/>
</dbReference>
<dbReference type="GO" id="GO:0051787">
    <property type="term" value="F:misfolded protein binding"/>
    <property type="evidence" value="ECO:0007669"/>
    <property type="project" value="TreeGrafter"/>
</dbReference>
<feature type="compositionally biased region" description="Low complexity" evidence="2">
    <location>
        <begin position="267"/>
        <end position="277"/>
    </location>
</feature>
<evidence type="ECO:0000259" key="3">
    <source>
        <dbReference type="PROSITE" id="PS50076"/>
    </source>
</evidence>
<dbReference type="GO" id="GO:0036503">
    <property type="term" value="P:ERAD pathway"/>
    <property type="evidence" value="ECO:0007669"/>
    <property type="project" value="TreeGrafter"/>
</dbReference>
<dbReference type="GO" id="GO:0051087">
    <property type="term" value="F:protein-folding chaperone binding"/>
    <property type="evidence" value="ECO:0007669"/>
    <property type="project" value="TreeGrafter"/>
</dbReference>
<dbReference type="SMART" id="SM00271">
    <property type="entry name" value="DnaJ"/>
    <property type="match status" value="1"/>
</dbReference>
<evidence type="ECO:0000256" key="1">
    <source>
        <dbReference type="ARBA" id="ARBA00023186"/>
    </source>
</evidence>
<feature type="compositionally biased region" description="Low complexity" evidence="2">
    <location>
        <begin position="422"/>
        <end position="433"/>
    </location>
</feature>
<dbReference type="PROSITE" id="PS50076">
    <property type="entry name" value="DNAJ_2"/>
    <property type="match status" value="1"/>
</dbReference>
<dbReference type="SUPFAM" id="SSF46565">
    <property type="entry name" value="Chaperone J-domain"/>
    <property type="match status" value="1"/>
</dbReference>
<dbReference type="CDD" id="cd06257">
    <property type="entry name" value="DnaJ"/>
    <property type="match status" value="1"/>
</dbReference>
<evidence type="ECO:0000313" key="4">
    <source>
        <dbReference type="EMBL" id="KAG2492484.1"/>
    </source>
</evidence>
<feature type="compositionally biased region" description="Low complexity" evidence="2">
    <location>
        <begin position="219"/>
        <end position="234"/>
    </location>
</feature>
<dbReference type="InterPro" id="IPR001623">
    <property type="entry name" value="DnaJ_domain"/>
</dbReference>
<dbReference type="InterPro" id="IPR036869">
    <property type="entry name" value="J_dom_sf"/>
</dbReference>
<feature type="compositionally biased region" description="Low complexity" evidence="2">
    <location>
        <begin position="388"/>
        <end position="403"/>
    </location>
</feature>
<dbReference type="Gene3D" id="1.10.287.110">
    <property type="entry name" value="DnaJ domain"/>
    <property type="match status" value="1"/>
</dbReference>
<dbReference type="AlphaFoldDB" id="A0A835Y7M3"/>
<dbReference type="Pfam" id="PF00226">
    <property type="entry name" value="DnaJ"/>
    <property type="match status" value="1"/>
</dbReference>
<protein>
    <recommendedName>
        <fullName evidence="3">J domain-containing protein</fullName>
    </recommendedName>
</protein>
<feature type="compositionally biased region" description="Low complexity" evidence="2">
    <location>
        <begin position="290"/>
        <end position="314"/>
    </location>
</feature>
<dbReference type="GO" id="GO:0005783">
    <property type="term" value="C:endoplasmic reticulum"/>
    <property type="evidence" value="ECO:0007669"/>
    <property type="project" value="TreeGrafter"/>
</dbReference>
<evidence type="ECO:0000313" key="5">
    <source>
        <dbReference type="Proteomes" id="UP000612055"/>
    </source>
</evidence>
<keyword evidence="1" id="KW-0143">Chaperone</keyword>
<feature type="region of interest" description="Disordered" evidence="2">
    <location>
        <begin position="388"/>
        <end position="451"/>
    </location>
</feature>
<sequence length="468" mass="47812">MLNPHTVLGVTATADVKEVKRAYRKLALQYHPDVCKSADGHERFMALTQAYEQLLGRAEGKTDPGHASATSWDFHDWYWNFRMQRSWEKQARKAKKAAEAAKKAAAEGAAAEAAADEEEAEAEAAGEEAPGVGGEDSAESACGGGRRSSTAGAGFKQTEGRENLRSQLAGLRHRAAVRANRPPAPPSPTASSASASAASPAASTASADGPEQPRRRRAATSLAAATAATGSAASVDQDQEPGGEEAPAAQRPQGQGQWFGGLPRPDWTWSWTWSWEETGSDDEGAPPAPAHTAHAPAHAAHVGTGSAASAASADGGEGDDGGLASQFTHVLYGMDHVEAAPAGHVGGGSREDGGCMTVHDGHLGTVLNSAVPFPASYSANTIASGSAAADAEQAGSDASGAEEAGAEDAEPESPFSNPWEKAAAGGAQAGAAGARRRQFVADSGTREGVAHQLSGLRRKAAMKVAMEA</sequence>
<dbReference type="OrthoDB" id="445556at2759"/>
<feature type="compositionally biased region" description="Acidic residues" evidence="2">
    <location>
        <begin position="114"/>
        <end position="126"/>
    </location>
</feature>
<dbReference type="InterPro" id="IPR051948">
    <property type="entry name" value="Hsp70_co-chaperone_J-domain"/>
</dbReference>
<feature type="region of interest" description="Disordered" evidence="2">
    <location>
        <begin position="107"/>
        <end position="161"/>
    </location>
</feature>
<feature type="compositionally biased region" description="Low complexity" evidence="2">
    <location>
        <begin position="189"/>
        <end position="207"/>
    </location>
</feature>
<proteinExistence type="predicted"/>
<dbReference type="PANTHER" id="PTHR44360:SF1">
    <property type="entry name" value="DNAJ HOMOLOG SUBFAMILY B MEMBER 9"/>
    <property type="match status" value="1"/>
</dbReference>
<gene>
    <name evidence="4" type="ORF">HYH03_009149</name>
</gene>
<feature type="domain" description="J" evidence="3">
    <location>
        <begin position="3"/>
        <end position="59"/>
    </location>
</feature>
<evidence type="ECO:0000256" key="2">
    <source>
        <dbReference type="SAM" id="MobiDB-lite"/>
    </source>
</evidence>
<accession>A0A835Y7M3</accession>
<dbReference type="PRINTS" id="PR00625">
    <property type="entry name" value="JDOMAIN"/>
</dbReference>
<organism evidence="4 5">
    <name type="scientific">Edaphochlamys debaryana</name>
    <dbReference type="NCBI Taxonomy" id="47281"/>
    <lineage>
        <taxon>Eukaryota</taxon>
        <taxon>Viridiplantae</taxon>
        <taxon>Chlorophyta</taxon>
        <taxon>core chlorophytes</taxon>
        <taxon>Chlorophyceae</taxon>
        <taxon>CS clade</taxon>
        <taxon>Chlamydomonadales</taxon>
        <taxon>Chlamydomonadales incertae sedis</taxon>
        <taxon>Edaphochlamys</taxon>
    </lineage>
</organism>
<name>A0A835Y7M3_9CHLO</name>
<feature type="region of interest" description="Disordered" evidence="2">
    <location>
        <begin position="179"/>
        <end position="322"/>
    </location>
</feature>
<feature type="compositionally biased region" description="Low complexity" evidence="2">
    <location>
        <begin position="246"/>
        <end position="256"/>
    </location>
</feature>
<comment type="caution">
    <text evidence="4">The sequence shown here is derived from an EMBL/GenBank/DDBJ whole genome shotgun (WGS) entry which is preliminary data.</text>
</comment>
<dbReference type="PANTHER" id="PTHR44360">
    <property type="entry name" value="DNAJ HOMOLOG SUBFAMILY B MEMBER 9"/>
    <property type="match status" value="1"/>
</dbReference>
<keyword evidence="5" id="KW-1185">Reference proteome</keyword>
<reference evidence="4" key="1">
    <citation type="journal article" date="2020" name="bioRxiv">
        <title>Comparative genomics of Chlamydomonas.</title>
        <authorList>
            <person name="Craig R.J."/>
            <person name="Hasan A.R."/>
            <person name="Ness R.W."/>
            <person name="Keightley P.D."/>
        </authorList>
    </citation>
    <scope>NUCLEOTIDE SEQUENCE</scope>
    <source>
        <strain evidence="4">CCAP 11/70</strain>
    </source>
</reference>